<dbReference type="InterPro" id="IPR028082">
    <property type="entry name" value="Peripla_BP_I"/>
</dbReference>
<keyword evidence="6" id="KW-1185">Reference proteome</keyword>
<dbReference type="CDD" id="cd06267">
    <property type="entry name" value="PBP1_LacI_sugar_binding-like"/>
    <property type="match status" value="1"/>
</dbReference>
<keyword evidence="3" id="KW-0804">Transcription</keyword>
<dbReference type="InterPro" id="IPR000843">
    <property type="entry name" value="HTH_LacI"/>
</dbReference>
<dbReference type="EMBL" id="JAPDDP010000023">
    <property type="protein sequence ID" value="MDA0181550.1"/>
    <property type="molecule type" value="Genomic_DNA"/>
</dbReference>
<dbReference type="Gene3D" id="3.40.50.2300">
    <property type="match status" value="2"/>
</dbReference>
<dbReference type="SUPFAM" id="SSF47413">
    <property type="entry name" value="lambda repressor-like DNA-binding domains"/>
    <property type="match status" value="1"/>
</dbReference>
<comment type="caution">
    <text evidence="5">The sequence shown here is derived from an EMBL/GenBank/DDBJ whole genome shotgun (WGS) entry which is preliminary data.</text>
</comment>
<accession>A0A9X3SBL9</accession>
<feature type="domain" description="HTH lacI-type" evidence="4">
    <location>
        <begin position="15"/>
        <end position="71"/>
    </location>
</feature>
<dbReference type="Pfam" id="PF13377">
    <property type="entry name" value="Peripla_BP_3"/>
    <property type="match status" value="1"/>
</dbReference>
<evidence type="ECO:0000313" key="6">
    <source>
        <dbReference type="Proteomes" id="UP001147653"/>
    </source>
</evidence>
<evidence type="ECO:0000259" key="4">
    <source>
        <dbReference type="PROSITE" id="PS50932"/>
    </source>
</evidence>
<dbReference type="InterPro" id="IPR010982">
    <property type="entry name" value="Lambda_DNA-bd_dom_sf"/>
</dbReference>
<dbReference type="PANTHER" id="PTHR30146">
    <property type="entry name" value="LACI-RELATED TRANSCRIPTIONAL REPRESSOR"/>
    <property type="match status" value="1"/>
</dbReference>
<reference evidence="5" key="1">
    <citation type="submission" date="2022-10" db="EMBL/GenBank/DDBJ databases">
        <title>The WGS of Solirubrobacter phytolaccae KCTC 29190.</title>
        <authorList>
            <person name="Jiang Z."/>
        </authorList>
    </citation>
    <scope>NUCLEOTIDE SEQUENCE</scope>
    <source>
        <strain evidence="5">KCTC 29190</strain>
    </source>
</reference>
<keyword evidence="1" id="KW-0805">Transcription regulation</keyword>
<dbReference type="Pfam" id="PF00356">
    <property type="entry name" value="LacI"/>
    <property type="match status" value="1"/>
</dbReference>
<dbReference type="SUPFAM" id="SSF53822">
    <property type="entry name" value="Periplasmic binding protein-like I"/>
    <property type="match status" value="1"/>
</dbReference>
<dbReference type="GO" id="GO:0003700">
    <property type="term" value="F:DNA-binding transcription factor activity"/>
    <property type="evidence" value="ECO:0007669"/>
    <property type="project" value="TreeGrafter"/>
</dbReference>
<sequence>MHTPSIAEISAPPRVTSVDVARRAGVSQSTVSLVLSGKARGRISARTEEAVRAAAAELGYRPNVAARALRTGVARSVALVVPDITNPFFGRVLRGAQRSAQEAGYTVVLVDIGNNRAWEAASVEALLAGPADGLLLFEADLPPGASEHAIQIEMTPGGKFPVVRLDVEAGVDCAIDHLQSLGHTKIGHVASNFDAPTFDLRRDRMRARLGDDVPTVAAPFNFEGAKTAAAPMLDEDVTAVFCDDDILAGGVYMAARERGLSIPGDLSVVGFDDLDFARVLAPPLTTVAVDAERLGALAFSALAADLAGEPVPAEQVMPVSLTVRESTAPPR</sequence>
<dbReference type="GO" id="GO:0000976">
    <property type="term" value="F:transcription cis-regulatory region binding"/>
    <property type="evidence" value="ECO:0007669"/>
    <property type="project" value="TreeGrafter"/>
</dbReference>
<name>A0A9X3SBL9_9ACTN</name>
<protein>
    <submittedName>
        <fullName evidence="5">LacI family transcriptional regulator</fullName>
    </submittedName>
</protein>
<dbReference type="AlphaFoldDB" id="A0A9X3SBL9"/>
<evidence type="ECO:0000256" key="2">
    <source>
        <dbReference type="ARBA" id="ARBA00023125"/>
    </source>
</evidence>
<proteinExistence type="predicted"/>
<dbReference type="PANTHER" id="PTHR30146:SF138">
    <property type="entry name" value="TRANSCRIPTIONAL REGULATORY PROTEIN"/>
    <property type="match status" value="1"/>
</dbReference>
<dbReference type="CDD" id="cd01392">
    <property type="entry name" value="HTH_LacI"/>
    <property type="match status" value="1"/>
</dbReference>
<organism evidence="5 6">
    <name type="scientific">Solirubrobacter phytolaccae</name>
    <dbReference type="NCBI Taxonomy" id="1404360"/>
    <lineage>
        <taxon>Bacteria</taxon>
        <taxon>Bacillati</taxon>
        <taxon>Actinomycetota</taxon>
        <taxon>Thermoleophilia</taxon>
        <taxon>Solirubrobacterales</taxon>
        <taxon>Solirubrobacteraceae</taxon>
        <taxon>Solirubrobacter</taxon>
    </lineage>
</organism>
<dbReference type="InterPro" id="IPR046335">
    <property type="entry name" value="LacI/GalR-like_sensor"/>
</dbReference>
<evidence type="ECO:0000256" key="3">
    <source>
        <dbReference type="ARBA" id="ARBA00023163"/>
    </source>
</evidence>
<dbReference type="PROSITE" id="PS50932">
    <property type="entry name" value="HTH_LACI_2"/>
    <property type="match status" value="1"/>
</dbReference>
<evidence type="ECO:0000313" key="5">
    <source>
        <dbReference type="EMBL" id="MDA0181550.1"/>
    </source>
</evidence>
<gene>
    <name evidence="5" type="ORF">OJ997_14690</name>
</gene>
<dbReference type="SMART" id="SM00354">
    <property type="entry name" value="HTH_LACI"/>
    <property type="match status" value="1"/>
</dbReference>
<dbReference type="RefSeq" id="WP_270025871.1">
    <property type="nucleotide sequence ID" value="NZ_JAPDDP010000023.1"/>
</dbReference>
<keyword evidence="2" id="KW-0238">DNA-binding</keyword>
<dbReference type="Gene3D" id="1.10.260.40">
    <property type="entry name" value="lambda repressor-like DNA-binding domains"/>
    <property type="match status" value="1"/>
</dbReference>
<evidence type="ECO:0000256" key="1">
    <source>
        <dbReference type="ARBA" id="ARBA00023015"/>
    </source>
</evidence>
<dbReference type="Proteomes" id="UP001147653">
    <property type="component" value="Unassembled WGS sequence"/>
</dbReference>